<organism evidence="5 6">
    <name type="scientific">Hymenobacter ginsengisoli</name>
    <dbReference type="NCBI Taxonomy" id="1051626"/>
    <lineage>
        <taxon>Bacteria</taxon>
        <taxon>Pseudomonadati</taxon>
        <taxon>Bacteroidota</taxon>
        <taxon>Cytophagia</taxon>
        <taxon>Cytophagales</taxon>
        <taxon>Hymenobacteraceae</taxon>
        <taxon>Hymenobacter</taxon>
    </lineage>
</organism>
<evidence type="ECO:0000256" key="4">
    <source>
        <dbReference type="RuleBase" id="RU361187"/>
    </source>
</evidence>
<dbReference type="InterPro" id="IPR023296">
    <property type="entry name" value="Glyco_hydro_beta-prop_sf"/>
</dbReference>
<dbReference type="CDD" id="cd18825">
    <property type="entry name" value="GH43_CtGH43-like"/>
    <property type="match status" value="1"/>
</dbReference>
<gene>
    <name evidence="5" type="ORF">GCM10023172_06890</name>
</gene>
<dbReference type="EMBL" id="BAABGQ010000004">
    <property type="protein sequence ID" value="GAA4495323.1"/>
    <property type="molecule type" value="Genomic_DNA"/>
</dbReference>
<proteinExistence type="inferred from homology"/>
<dbReference type="Pfam" id="PF04616">
    <property type="entry name" value="Glyco_hydro_43"/>
    <property type="match status" value="1"/>
</dbReference>
<dbReference type="PANTHER" id="PTHR22925">
    <property type="entry name" value="GLYCOSYL HYDROLASE 43 FAMILY MEMBER"/>
    <property type="match status" value="1"/>
</dbReference>
<evidence type="ECO:0000256" key="3">
    <source>
        <dbReference type="ARBA" id="ARBA00023295"/>
    </source>
</evidence>
<evidence type="ECO:0000256" key="2">
    <source>
        <dbReference type="ARBA" id="ARBA00022801"/>
    </source>
</evidence>
<evidence type="ECO:0000313" key="5">
    <source>
        <dbReference type="EMBL" id="GAA4495323.1"/>
    </source>
</evidence>
<accession>A0ABP8Q2M9</accession>
<keyword evidence="2 4" id="KW-0378">Hydrolase</keyword>
<dbReference type="Gene3D" id="2.115.10.20">
    <property type="entry name" value="Glycosyl hydrolase domain, family 43"/>
    <property type="match status" value="1"/>
</dbReference>
<dbReference type="RefSeq" id="WP_208132502.1">
    <property type="nucleotide sequence ID" value="NZ_BAABGQ010000004.1"/>
</dbReference>
<reference evidence="6" key="1">
    <citation type="journal article" date="2019" name="Int. J. Syst. Evol. Microbiol.">
        <title>The Global Catalogue of Microorganisms (GCM) 10K type strain sequencing project: providing services to taxonomists for standard genome sequencing and annotation.</title>
        <authorList>
            <consortium name="The Broad Institute Genomics Platform"/>
            <consortium name="The Broad Institute Genome Sequencing Center for Infectious Disease"/>
            <person name="Wu L."/>
            <person name="Ma J."/>
        </authorList>
    </citation>
    <scope>NUCLEOTIDE SEQUENCE [LARGE SCALE GENOMIC DNA]</scope>
    <source>
        <strain evidence="6">JCM 17841</strain>
    </source>
</reference>
<dbReference type="PANTHER" id="PTHR22925:SF3">
    <property type="entry name" value="GLYCOSYL HYDROLASE FAMILY PROTEIN 43"/>
    <property type="match status" value="1"/>
</dbReference>
<dbReference type="GO" id="GO:0016787">
    <property type="term" value="F:hydrolase activity"/>
    <property type="evidence" value="ECO:0007669"/>
    <property type="project" value="UniProtKB-KW"/>
</dbReference>
<name>A0ABP8Q2M9_9BACT</name>
<dbReference type="Proteomes" id="UP001501243">
    <property type="component" value="Unassembled WGS sequence"/>
</dbReference>
<comment type="caution">
    <text evidence="5">The sequence shown here is derived from an EMBL/GenBank/DDBJ whole genome shotgun (WGS) entry which is preliminary data.</text>
</comment>
<sequence length="324" mass="35761">MQAAPATAHPPQKLYHQAVPWLDTDGQPINAHGAGIVAHQNAYYLYGELKAGKTELVPGQGWECYRVPAGGVACYSSHDLLNWHKEGVALAPNTTDPHHDLHVSKVIERPKVIYNDRTKLFVMWLHVDSETYGYSQAGVATSTSPTGPFQYQGSVQPNGQMVRDLTLFKDDDGRAYLIFASESNATMHMVLLTDDYLAPTTQEKQILVNQSREAPALFKYRGLYYLLTSGCTGWAPNAATYAVAKTPLGEWRQHGNPCVGPGAASTFGGQGTFVLPVPGHPSEFVFLTDRWNKTDLEASQYAWLRLKMVGRRPRIYGASQAQPR</sequence>
<evidence type="ECO:0000256" key="1">
    <source>
        <dbReference type="ARBA" id="ARBA00009865"/>
    </source>
</evidence>
<evidence type="ECO:0000313" key="6">
    <source>
        <dbReference type="Proteomes" id="UP001501243"/>
    </source>
</evidence>
<dbReference type="InterPro" id="IPR006710">
    <property type="entry name" value="Glyco_hydro_43"/>
</dbReference>
<comment type="similarity">
    <text evidence="1 4">Belongs to the glycosyl hydrolase 43 family.</text>
</comment>
<keyword evidence="3 4" id="KW-0326">Glycosidase</keyword>
<dbReference type="SUPFAM" id="SSF75005">
    <property type="entry name" value="Arabinanase/levansucrase/invertase"/>
    <property type="match status" value="1"/>
</dbReference>
<protein>
    <submittedName>
        <fullName evidence="5">Glycoside hydrolase family 43 protein</fullName>
    </submittedName>
</protein>
<keyword evidence="6" id="KW-1185">Reference proteome</keyword>